<dbReference type="Pfam" id="PF00213">
    <property type="entry name" value="OSCP"/>
    <property type="match status" value="1"/>
</dbReference>
<comment type="function">
    <text evidence="7">This protein is part of the stalk that links CF(0) to CF(1). It either transmits conformational changes from CF(0) to CF(1) or is implicated in proton conduction.</text>
</comment>
<dbReference type="InterPro" id="IPR000711">
    <property type="entry name" value="ATPase_OSCP/dsu"/>
</dbReference>
<dbReference type="SUPFAM" id="SSF47928">
    <property type="entry name" value="N-terminal domain of the delta subunit of the F1F0-ATP synthase"/>
    <property type="match status" value="1"/>
</dbReference>
<organism evidence="9 10">
    <name type="scientific">Fodinibius sediminis</name>
    <dbReference type="NCBI Taxonomy" id="1214077"/>
    <lineage>
        <taxon>Bacteria</taxon>
        <taxon>Pseudomonadati</taxon>
        <taxon>Balneolota</taxon>
        <taxon>Balneolia</taxon>
        <taxon>Balneolales</taxon>
        <taxon>Balneolaceae</taxon>
        <taxon>Fodinibius</taxon>
    </lineage>
</organism>
<dbReference type="GO" id="GO:0005886">
    <property type="term" value="C:plasma membrane"/>
    <property type="evidence" value="ECO:0007669"/>
    <property type="project" value="UniProtKB-SubCell"/>
</dbReference>
<keyword evidence="7" id="KW-0139">CF(1)</keyword>
<sequence>MHTTKAARRYATALLELAKERDELEEILEDIKLVQNTLKDSKELVTFLRSPVIKFDDKAAVLEKLFFDKFQEPTRLFVKLVARKDRINLLDQITDAFIQLYKKHVGIITVDVFVAEEISDEQRQLLHQKLEDKTQKKVELNVTVDASLKGGMAVRIDDTVIDGTVKHQLAKLEESLLSTVVE</sequence>
<dbReference type="HAMAP" id="MF_01416">
    <property type="entry name" value="ATP_synth_delta_bact"/>
    <property type="match status" value="1"/>
</dbReference>
<comment type="subcellular location">
    <subcellularLocation>
        <location evidence="7">Cell membrane</location>
        <topology evidence="7">Peripheral membrane protein</topology>
    </subcellularLocation>
    <subcellularLocation>
        <location evidence="1">Membrane</location>
    </subcellularLocation>
</comment>
<keyword evidence="6 7" id="KW-0066">ATP synthesis</keyword>
<gene>
    <name evidence="7" type="primary">atpH</name>
    <name evidence="9" type="ORF">SAMN06265218_102255</name>
</gene>
<reference evidence="9 10" key="1">
    <citation type="submission" date="2017-05" db="EMBL/GenBank/DDBJ databases">
        <authorList>
            <person name="Varghese N."/>
            <person name="Submissions S."/>
        </authorList>
    </citation>
    <scope>NUCLEOTIDE SEQUENCE [LARGE SCALE GENOMIC DNA]</scope>
    <source>
        <strain evidence="9 10">DSM 21194</strain>
    </source>
</reference>
<comment type="function">
    <text evidence="7">F(1)F(0) ATP synthase produces ATP from ADP in the presence of a proton or sodium gradient. F-type ATPases consist of two structural domains, F(1) containing the extramembraneous catalytic core and F(0) containing the membrane proton channel, linked together by a central stalk and a peripheral stalk. During catalysis, ATP synthesis in the catalytic domain of F(1) is coupled via a rotary mechanism of the central stalk subunits to proton translocation.</text>
</comment>
<dbReference type="Proteomes" id="UP000317593">
    <property type="component" value="Unassembled WGS sequence"/>
</dbReference>
<keyword evidence="10" id="KW-1185">Reference proteome</keyword>
<name>A0A521B749_9BACT</name>
<dbReference type="PRINTS" id="PR00125">
    <property type="entry name" value="ATPASEDELTA"/>
</dbReference>
<keyword evidence="8" id="KW-0175">Coiled coil</keyword>
<evidence type="ECO:0000256" key="4">
    <source>
        <dbReference type="ARBA" id="ARBA00023065"/>
    </source>
</evidence>
<keyword evidence="7" id="KW-1003">Cell membrane</keyword>
<comment type="similarity">
    <text evidence="7">Belongs to the ATPase delta chain family.</text>
</comment>
<evidence type="ECO:0000313" key="9">
    <source>
        <dbReference type="EMBL" id="SMO42918.1"/>
    </source>
</evidence>
<keyword evidence="4 7" id="KW-0406">Ion transport</keyword>
<dbReference type="AlphaFoldDB" id="A0A521B749"/>
<keyword evidence="3 7" id="KW-0375">Hydrogen ion transport</keyword>
<evidence type="ECO:0000256" key="3">
    <source>
        <dbReference type="ARBA" id="ARBA00022781"/>
    </source>
</evidence>
<dbReference type="OrthoDB" id="9802471at2"/>
<evidence type="ECO:0000256" key="8">
    <source>
        <dbReference type="SAM" id="Coils"/>
    </source>
</evidence>
<protein>
    <recommendedName>
        <fullName evidence="7">ATP synthase subunit delta</fullName>
    </recommendedName>
    <alternativeName>
        <fullName evidence="7">ATP synthase F(1) sector subunit delta</fullName>
    </alternativeName>
    <alternativeName>
        <fullName evidence="7">F-type ATPase subunit delta</fullName>
        <shortName evidence="7">F-ATPase subunit delta</shortName>
    </alternativeName>
</protein>
<evidence type="ECO:0000313" key="10">
    <source>
        <dbReference type="Proteomes" id="UP000317593"/>
    </source>
</evidence>
<proteinExistence type="inferred from homology"/>
<keyword evidence="2 7" id="KW-0813">Transport</keyword>
<dbReference type="RefSeq" id="WP_142713134.1">
    <property type="nucleotide sequence ID" value="NZ_FXTH01000002.1"/>
</dbReference>
<keyword evidence="5 7" id="KW-0472">Membrane</keyword>
<dbReference type="InterPro" id="IPR026015">
    <property type="entry name" value="ATP_synth_OSCP/delta_N_sf"/>
</dbReference>
<feature type="coiled-coil region" evidence="8">
    <location>
        <begin position="7"/>
        <end position="44"/>
    </location>
</feature>
<dbReference type="EMBL" id="FXTH01000002">
    <property type="protein sequence ID" value="SMO42918.1"/>
    <property type="molecule type" value="Genomic_DNA"/>
</dbReference>
<dbReference type="NCBIfam" id="TIGR01145">
    <property type="entry name" value="ATP_synt_delta"/>
    <property type="match status" value="1"/>
</dbReference>
<evidence type="ECO:0000256" key="6">
    <source>
        <dbReference type="ARBA" id="ARBA00023310"/>
    </source>
</evidence>
<evidence type="ECO:0000256" key="5">
    <source>
        <dbReference type="ARBA" id="ARBA00023136"/>
    </source>
</evidence>
<evidence type="ECO:0000256" key="7">
    <source>
        <dbReference type="HAMAP-Rule" id="MF_01416"/>
    </source>
</evidence>
<dbReference type="GO" id="GO:0046933">
    <property type="term" value="F:proton-transporting ATP synthase activity, rotational mechanism"/>
    <property type="evidence" value="ECO:0007669"/>
    <property type="project" value="UniProtKB-UniRule"/>
</dbReference>
<dbReference type="GO" id="GO:0045259">
    <property type="term" value="C:proton-transporting ATP synthase complex"/>
    <property type="evidence" value="ECO:0007669"/>
    <property type="project" value="UniProtKB-KW"/>
</dbReference>
<evidence type="ECO:0000256" key="1">
    <source>
        <dbReference type="ARBA" id="ARBA00004370"/>
    </source>
</evidence>
<evidence type="ECO:0000256" key="2">
    <source>
        <dbReference type="ARBA" id="ARBA00022448"/>
    </source>
</evidence>
<dbReference type="Gene3D" id="1.10.520.20">
    <property type="entry name" value="N-terminal domain of the delta subunit of the F1F0-ATP synthase"/>
    <property type="match status" value="1"/>
</dbReference>
<accession>A0A521B749</accession>
<dbReference type="PANTHER" id="PTHR11910">
    <property type="entry name" value="ATP SYNTHASE DELTA CHAIN"/>
    <property type="match status" value="1"/>
</dbReference>